<dbReference type="RefSeq" id="WP_276266844.1">
    <property type="nucleotide sequence ID" value="NZ_JARJLM010000431.1"/>
</dbReference>
<sequence>MPTYLHCAPPLALAAALGRRRVPASLMLAGVAASILPDADMLNVWYAGVRYSSVLGHRGLTHSIGFALALGLLAALAARRCGWRRGIAFLFIAASAASHPLLDLLTDRGIGTALFYPLLDRRVTLPWRPLPLTGAGLFGTARLWLECLWIGLPMLTLATLGAALRQRLDRKQPLQQGAAMATARASAD</sequence>
<organism evidence="2 3">
    <name type="scientific">Cupriavidus basilensis</name>
    <dbReference type="NCBI Taxonomy" id="68895"/>
    <lineage>
        <taxon>Bacteria</taxon>
        <taxon>Pseudomonadati</taxon>
        <taxon>Pseudomonadota</taxon>
        <taxon>Betaproteobacteria</taxon>
        <taxon>Burkholderiales</taxon>
        <taxon>Burkholderiaceae</taxon>
        <taxon>Cupriavidus</taxon>
    </lineage>
</organism>
<feature type="transmembrane region" description="Helical" evidence="1">
    <location>
        <begin position="85"/>
        <end position="102"/>
    </location>
</feature>
<evidence type="ECO:0000313" key="3">
    <source>
        <dbReference type="Proteomes" id="UP001216674"/>
    </source>
</evidence>
<dbReference type="Proteomes" id="UP001216674">
    <property type="component" value="Unassembled WGS sequence"/>
</dbReference>
<accession>A0ABT6AUT9</accession>
<dbReference type="GO" id="GO:0016787">
    <property type="term" value="F:hydrolase activity"/>
    <property type="evidence" value="ECO:0007669"/>
    <property type="project" value="UniProtKB-KW"/>
</dbReference>
<keyword evidence="1" id="KW-0472">Membrane</keyword>
<proteinExistence type="predicted"/>
<keyword evidence="1" id="KW-0812">Transmembrane</keyword>
<feature type="transmembrane region" description="Helical" evidence="1">
    <location>
        <begin position="57"/>
        <end position="78"/>
    </location>
</feature>
<dbReference type="InterPro" id="IPR007404">
    <property type="entry name" value="YdjM-like"/>
</dbReference>
<comment type="caution">
    <text evidence="2">The sequence shown here is derived from an EMBL/GenBank/DDBJ whole genome shotgun (WGS) entry which is preliminary data.</text>
</comment>
<keyword evidence="3" id="KW-1185">Reference proteome</keyword>
<dbReference type="Pfam" id="PF04307">
    <property type="entry name" value="YdjM"/>
    <property type="match status" value="1"/>
</dbReference>
<protein>
    <submittedName>
        <fullName evidence="2">Metal-dependent hydrolase</fullName>
    </submittedName>
</protein>
<keyword evidence="2" id="KW-0378">Hydrolase</keyword>
<name>A0ABT6AUT9_9BURK</name>
<feature type="transmembrane region" description="Helical" evidence="1">
    <location>
        <begin position="143"/>
        <end position="164"/>
    </location>
</feature>
<keyword evidence="1" id="KW-1133">Transmembrane helix</keyword>
<dbReference type="PANTHER" id="PTHR35531:SF1">
    <property type="entry name" value="INNER MEMBRANE PROTEIN YBCI-RELATED"/>
    <property type="match status" value="1"/>
</dbReference>
<gene>
    <name evidence="2" type="ORF">P3W85_25830</name>
</gene>
<reference evidence="2 3" key="1">
    <citation type="submission" date="2023-03" db="EMBL/GenBank/DDBJ databases">
        <title>Draft assemblies of triclosan tolerant bacteria isolated from returned activated sludge.</title>
        <authorList>
            <person name="Van Hamelsveld S."/>
        </authorList>
    </citation>
    <scope>NUCLEOTIDE SEQUENCE [LARGE SCALE GENOMIC DNA]</scope>
    <source>
        <strain evidence="2 3">GW210010_S58</strain>
    </source>
</reference>
<evidence type="ECO:0000313" key="2">
    <source>
        <dbReference type="EMBL" id="MDF3836343.1"/>
    </source>
</evidence>
<dbReference type="PANTHER" id="PTHR35531">
    <property type="entry name" value="INNER MEMBRANE PROTEIN YBCI-RELATED"/>
    <property type="match status" value="1"/>
</dbReference>
<dbReference type="EMBL" id="JARJLM010000431">
    <property type="protein sequence ID" value="MDF3836343.1"/>
    <property type="molecule type" value="Genomic_DNA"/>
</dbReference>
<evidence type="ECO:0000256" key="1">
    <source>
        <dbReference type="SAM" id="Phobius"/>
    </source>
</evidence>